<evidence type="ECO:0000256" key="1">
    <source>
        <dbReference type="ARBA" id="ARBA00006354"/>
    </source>
</evidence>
<evidence type="ECO:0000259" key="4">
    <source>
        <dbReference type="SMART" id="SM00382"/>
    </source>
</evidence>
<dbReference type="Pfam" id="PF01078">
    <property type="entry name" value="Mg_chelatase"/>
    <property type="match status" value="1"/>
</dbReference>
<dbReference type="PANTHER" id="PTHR32039:SF7">
    <property type="entry name" value="COMPETENCE PROTEIN COMM"/>
    <property type="match status" value="1"/>
</dbReference>
<dbReference type="Pfam" id="PF13541">
    <property type="entry name" value="ChlI"/>
    <property type="match status" value="1"/>
</dbReference>
<dbReference type="EMBL" id="MEXN01000005">
    <property type="protein sequence ID" value="OGD03578.1"/>
    <property type="molecule type" value="Genomic_DNA"/>
</dbReference>
<evidence type="ECO:0000256" key="3">
    <source>
        <dbReference type="ARBA" id="ARBA00022840"/>
    </source>
</evidence>
<proteinExistence type="inferred from homology"/>
<comment type="caution">
    <text evidence="5">The sequence shown here is derived from an EMBL/GenBank/DDBJ whole genome shotgun (WGS) entry which is preliminary data.</text>
</comment>
<dbReference type="SUPFAM" id="SSF54211">
    <property type="entry name" value="Ribosomal protein S5 domain 2-like"/>
    <property type="match status" value="1"/>
</dbReference>
<dbReference type="SMART" id="SM00382">
    <property type="entry name" value="AAA"/>
    <property type="match status" value="1"/>
</dbReference>
<dbReference type="AlphaFoldDB" id="A0A1F4ZBL7"/>
<dbReference type="Gene3D" id="3.40.50.300">
    <property type="entry name" value="P-loop containing nucleotide triphosphate hydrolases"/>
    <property type="match status" value="1"/>
</dbReference>
<keyword evidence="3" id="KW-0067">ATP-binding</keyword>
<dbReference type="GO" id="GO:0005524">
    <property type="term" value="F:ATP binding"/>
    <property type="evidence" value="ECO:0007669"/>
    <property type="project" value="UniProtKB-KW"/>
</dbReference>
<dbReference type="PRINTS" id="PR01657">
    <property type="entry name" value="MCMFAMILY"/>
</dbReference>
<dbReference type="Proteomes" id="UP000177080">
    <property type="component" value="Unassembled WGS sequence"/>
</dbReference>
<dbReference type="SUPFAM" id="SSF52540">
    <property type="entry name" value="P-loop containing nucleoside triphosphate hydrolases"/>
    <property type="match status" value="1"/>
</dbReference>
<protein>
    <submittedName>
        <fullName evidence="5">Magnesium chelatase</fullName>
    </submittedName>
</protein>
<accession>A0A1F4ZBL7</accession>
<dbReference type="InterPro" id="IPR001208">
    <property type="entry name" value="MCM_dom"/>
</dbReference>
<dbReference type="InterPro" id="IPR014721">
    <property type="entry name" value="Ribsml_uS5_D2-typ_fold_subgr"/>
</dbReference>
<gene>
    <name evidence="5" type="ORF">A2989_02755</name>
</gene>
<dbReference type="STRING" id="1797259.A2989_02755"/>
<dbReference type="InterPro" id="IPR027417">
    <property type="entry name" value="P-loop_NTPase"/>
</dbReference>
<reference evidence="5 6" key="1">
    <citation type="journal article" date="2016" name="Nat. Commun.">
        <title>Thousands of microbial genomes shed light on interconnected biogeochemical processes in an aquifer system.</title>
        <authorList>
            <person name="Anantharaman K."/>
            <person name="Brown C.T."/>
            <person name="Hug L.A."/>
            <person name="Sharon I."/>
            <person name="Castelle C.J."/>
            <person name="Probst A.J."/>
            <person name="Thomas B.C."/>
            <person name="Singh A."/>
            <person name="Wilkins M.J."/>
            <person name="Karaoz U."/>
            <person name="Brodie E.L."/>
            <person name="Williams K.H."/>
            <person name="Hubbard S.S."/>
            <person name="Banfield J.F."/>
        </authorList>
    </citation>
    <scope>NUCLEOTIDE SEQUENCE [LARGE SCALE GENOMIC DNA]</scope>
</reference>
<dbReference type="InterPro" id="IPR000523">
    <property type="entry name" value="Mg_chelatse_chII-like_cat_dom"/>
</dbReference>
<dbReference type="InterPro" id="IPR003593">
    <property type="entry name" value="AAA+_ATPase"/>
</dbReference>
<dbReference type="InterPro" id="IPR020568">
    <property type="entry name" value="Ribosomal_Su5_D2-typ_SF"/>
</dbReference>
<dbReference type="NCBIfam" id="TIGR00368">
    <property type="entry name" value="YifB family Mg chelatase-like AAA ATPase"/>
    <property type="match status" value="1"/>
</dbReference>
<evidence type="ECO:0000256" key="2">
    <source>
        <dbReference type="ARBA" id="ARBA00022741"/>
    </source>
</evidence>
<evidence type="ECO:0000313" key="5">
    <source>
        <dbReference type="EMBL" id="OGD03578.1"/>
    </source>
</evidence>
<dbReference type="GO" id="GO:0003677">
    <property type="term" value="F:DNA binding"/>
    <property type="evidence" value="ECO:0007669"/>
    <property type="project" value="InterPro"/>
</dbReference>
<comment type="similarity">
    <text evidence="1">Belongs to the Mg-chelatase subunits D/I family. ComM subfamily.</text>
</comment>
<dbReference type="InterPro" id="IPR045006">
    <property type="entry name" value="CHLI-like"/>
</dbReference>
<organism evidence="5 6">
    <name type="scientific">Candidatus Amesbacteria bacterium RIFCSPLOWO2_01_FULL_48_25</name>
    <dbReference type="NCBI Taxonomy" id="1797259"/>
    <lineage>
        <taxon>Bacteria</taxon>
        <taxon>Candidatus Amesiibacteriota</taxon>
    </lineage>
</organism>
<sequence length="514" mass="55923">MLVKVRSVANVGLQSFGVDVEVDVAEAGFPGFNIVGLAGKAVEEARERVKTAIVNSGLDFPPKKITVNLAPADLPKDGGAYDLPMAVGILAASEQVPKLKPQDSIFYGELSLDGSLRGTKGVLLVGLFAKKGDGVFVPIESANEAAVVENINVYPVRNLRELVDHLNNIKEIKRLSNLEIGELVDDVSVEFDLAEVAGQEQAKRALTIAAAGGHNLLMWGPPGTGKTMLARAMPGILPPLNVPEALEVTRIYSVSGLLIAGESLLRRRPFRSPHHGISPAGMVGGGSNPMPGEVSLAHLGVLFLDEMAEFPRSVLESMRQPMEDGVVGIVRATAHVSYPASFTLLAAVNPCPCGYLGHPRRECKCTDKMIRKYRAKISGPILDRIDLHVQVPTVETNKLTSDQLSARLPDGQVNQLSSKVIRDKVILARKIQVERFGDDGLYTNSQMRNKQVKKYCKLDGETLRILKLAVEKWDLSARAYFRLIKVARTIADLDESENIAVRYMAEALQYRQLV</sequence>
<feature type="domain" description="AAA+ ATPase" evidence="4">
    <location>
        <begin position="212"/>
        <end position="395"/>
    </location>
</feature>
<evidence type="ECO:0000313" key="6">
    <source>
        <dbReference type="Proteomes" id="UP000177080"/>
    </source>
</evidence>
<dbReference type="CDD" id="cd00009">
    <property type="entry name" value="AAA"/>
    <property type="match status" value="1"/>
</dbReference>
<name>A0A1F4ZBL7_9BACT</name>
<dbReference type="InterPro" id="IPR004482">
    <property type="entry name" value="Mg_chelat-rel"/>
</dbReference>
<dbReference type="Pfam" id="PF13335">
    <property type="entry name" value="Mg_chelatase_C"/>
    <property type="match status" value="1"/>
</dbReference>
<dbReference type="InterPro" id="IPR025158">
    <property type="entry name" value="Mg_chelat-rel_C"/>
</dbReference>
<dbReference type="PANTHER" id="PTHR32039">
    <property type="entry name" value="MAGNESIUM-CHELATASE SUBUNIT CHLI"/>
    <property type="match status" value="1"/>
</dbReference>
<keyword evidence="2" id="KW-0547">Nucleotide-binding</keyword>
<dbReference type="Gene3D" id="3.30.230.10">
    <property type="match status" value="1"/>
</dbReference>